<gene>
    <name evidence="1" type="ORF">K8V56_21025</name>
</gene>
<protein>
    <submittedName>
        <fullName evidence="1">Uncharacterized protein</fullName>
    </submittedName>
</protein>
<reference evidence="1" key="1">
    <citation type="journal article" date="2021" name="PeerJ">
        <title>Extensive microbial diversity within the chicken gut microbiome revealed by metagenomics and culture.</title>
        <authorList>
            <person name="Gilroy R."/>
            <person name="Ravi A."/>
            <person name="Getino M."/>
            <person name="Pursley I."/>
            <person name="Horton D.L."/>
            <person name="Alikhan N.F."/>
            <person name="Baker D."/>
            <person name="Gharbi K."/>
            <person name="Hall N."/>
            <person name="Watson M."/>
            <person name="Adriaenssens E.M."/>
            <person name="Foster-Nyarko E."/>
            <person name="Jarju S."/>
            <person name="Secka A."/>
            <person name="Antonio M."/>
            <person name="Oren A."/>
            <person name="Chaudhuri R.R."/>
            <person name="La Ragione R."/>
            <person name="Hildebrand F."/>
            <person name="Pallen M.J."/>
        </authorList>
    </citation>
    <scope>NUCLEOTIDE SEQUENCE</scope>
    <source>
        <strain evidence="1">CHK171-7178</strain>
    </source>
</reference>
<proteinExistence type="predicted"/>
<accession>A0A921G324</accession>
<organism evidence="1 2">
    <name type="scientific">Sporosarcina psychrophila</name>
    <name type="common">Bacillus psychrophilus</name>
    <dbReference type="NCBI Taxonomy" id="1476"/>
    <lineage>
        <taxon>Bacteria</taxon>
        <taxon>Bacillati</taxon>
        <taxon>Bacillota</taxon>
        <taxon>Bacilli</taxon>
        <taxon>Bacillales</taxon>
        <taxon>Caryophanaceae</taxon>
        <taxon>Sporosarcina</taxon>
    </lineage>
</organism>
<sequence>MGTAVGHTVKAAGHTICNIVENGTNVVGGLVNEDGERLKPGTKGLVKVGVIGALSFEVIDMIDGVDGIDANHSASVALPTAAGDVALVDNLNCHHVEPHWRTAADGTQIWVDGDDDTSVHTNEGWSQSNPYLRRKG</sequence>
<dbReference type="AlphaFoldDB" id="A0A921G324"/>
<comment type="caution">
    <text evidence="1">The sequence shown here is derived from an EMBL/GenBank/DDBJ whole genome shotgun (WGS) entry which is preliminary data.</text>
</comment>
<name>A0A921G324_SPOPS</name>
<dbReference type="Proteomes" id="UP000698173">
    <property type="component" value="Unassembled WGS sequence"/>
</dbReference>
<evidence type="ECO:0000313" key="2">
    <source>
        <dbReference type="Proteomes" id="UP000698173"/>
    </source>
</evidence>
<reference evidence="1" key="2">
    <citation type="submission" date="2021-09" db="EMBL/GenBank/DDBJ databases">
        <authorList>
            <person name="Gilroy R."/>
        </authorList>
    </citation>
    <scope>NUCLEOTIDE SEQUENCE</scope>
    <source>
        <strain evidence="1">CHK171-7178</strain>
    </source>
</reference>
<evidence type="ECO:0000313" key="1">
    <source>
        <dbReference type="EMBL" id="HJF34254.1"/>
    </source>
</evidence>
<dbReference type="EMBL" id="DYWT01000313">
    <property type="protein sequence ID" value="HJF34254.1"/>
    <property type="molecule type" value="Genomic_DNA"/>
</dbReference>